<evidence type="ECO:0008006" key="5">
    <source>
        <dbReference type="Google" id="ProtNLM"/>
    </source>
</evidence>
<feature type="coiled-coil region" evidence="1">
    <location>
        <begin position="83"/>
        <end position="110"/>
    </location>
</feature>
<comment type="caution">
    <text evidence="3">The sequence shown here is derived from an EMBL/GenBank/DDBJ whole genome shotgun (WGS) entry which is preliminary data.</text>
</comment>
<proteinExistence type="predicted"/>
<dbReference type="GO" id="GO:0000815">
    <property type="term" value="C:ESCRT III complex"/>
    <property type="evidence" value="ECO:0007669"/>
    <property type="project" value="TreeGrafter"/>
</dbReference>
<dbReference type="GO" id="GO:0009898">
    <property type="term" value="C:cytoplasmic side of plasma membrane"/>
    <property type="evidence" value="ECO:0007669"/>
    <property type="project" value="TreeGrafter"/>
</dbReference>
<dbReference type="AlphaFoldDB" id="A0A0F8UTI4"/>
<dbReference type="Gene3D" id="6.10.140.1230">
    <property type="match status" value="1"/>
</dbReference>
<protein>
    <recommendedName>
        <fullName evidence="5">SNF7 family protein</fullName>
    </recommendedName>
</protein>
<dbReference type="OrthoDB" id="10250120at2759"/>
<dbReference type="GO" id="GO:0032511">
    <property type="term" value="P:late endosome to vacuole transport via multivesicular body sorting pathway"/>
    <property type="evidence" value="ECO:0007669"/>
    <property type="project" value="TreeGrafter"/>
</dbReference>
<feature type="region of interest" description="Disordered" evidence="2">
    <location>
        <begin position="267"/>
        <end position="288"/>
    </location>
</feature>
<dbReference type="Proteomes" id="UP000034947">
    <property type="component" value="Unassembled WGS sequence"/>
</dbReference>
<evidence type="ECO:0000313" key="3">
    <source>
        <dbReference type="EMBL" id="KKK22778.1"/>
    </source>
</evidence>
<gene>
    <name evidence="3" type="ORF">AOCH_005508</name>
</gene>
<feature type="region of interest" description="Disordered" evidence="2">
    <location>
        <begin position="219"/>
        <end position="240"/>
    </location>
</feature>
<name>A0A0F8UTI4_9EURO</name>
<organism evidence="3 4">
    <name type="scientific">Aspergillus ochraceoroseus</name>
    <dbReference type="NCBI Taxonomy" id="138278"/>
    <lineage>
        <taxon>Eukaryota</taxon>
        <taxon>Fungi</taxon>
        <taxon>Dikarya</taxon>
        <taxon>Ascomycota</taxon>
        <taxon>Pezizomycotina</taxon>
        <taxon>Eurotiomycetes</taxon>
        <taxon>Eurotiomycetidae</taxon>
        <taxon>Eurotiales</taxon>
        <taxon>Aspergillaceae</taxon>
        <taxon>Aspergillus</taxon>
        <taxon>Aspergillus subgen. Nidulantes</taxon>
    </lineage>
</organism>
<evidence type="ECO:0000256" key="2">
    <source>
        <dbReference type="SAM" id="MobiDB-lite"/>
    </source>
</evidence>
<evidence type="ECO:0000313" key="4">
    <source>
        <dbReference type="Proteomes" id="UP000034947"/>
    </source>
</evidence>
<dbReference type="VEuPathDB" id="FungiDB:P175DRAFT_0446240"/>
<dbReference type="InterPro" id="IPR005024">
    <property type="entry name" value="Snf7_fam"/>
</dbReference>
<dbReference type="EMBL" id="JYKN01000861">
    <property type="protein sequence ID" value="KKK22778.1"/>
    <property type="molecule type" value="Genomic_DNA"/>
</dbReference>
<dbReference type="GO" id="GO:0006900">
    <property type="term" value="P:vesicle budding from membrane"/>
    <property type="evidence" value="ECO:0007669"/>
    <property type="project" value="TreeGrafter"/>
</dbReference>
<sequence length="288" mass="31941">MSKTPSKAELIYSRESFVESFATILDDGSALSNPDFDILLLYLSRDKAAIAYDGKTIKFRPTNDSPKDITEQDAAIASIKALTATMIKQVHNLERKIAELNASAKSALQNKNRVSALAAVRSKKLAEHNLQQRLDTLTQLEQVYIKIEQAADQIEYVKVMKASTGVLRSLNTQIGDVSRVEDVVEELREEMSKVDEIGNIMNEVGPQIDESEIDDELEELESKEREAKEEEEAEQTRKKLAELDSLGLDAKDALRKAALAQNVESALEESIGRLSRMSVEEGAEATAQ</sequence>
<dbReference type="Pfam" id="PF03357">
    <property type="entry name" value="Snf7"/>
    <property type="match status" value="1"/>
</dbReference>
<dbReference type="PANTHER" id="PTHR22761:SF18">
    <property type="entry name" value="SORTING PROTEIN SNF7 FAMILY PROTEIN, PUTATIVE (AFU_ORTHOLOGUE AFUA_2G16692)-RELATED"/>
    <property type="match status" value="1"/>
</dbReference>
<dbReference type="GO" id="GO:0005771">
    <property type="term" value="C:multivesicular body"/>
    <property type="evidence" value="ECO:0007669"/>
    <property type="project" value="TreeGrafter"/>
</dbReference>
<evidence type="ECO:0000256" key="1">
    <source>
        <dbReference type="SAM" id="Coils"/>
    </source>
</evidence>
<feature type="compositionally biased region" description="Basic and acidic residues" evidence="2">
    <location>
        <begin position="220"/>
        <end position="240"/>
    </location>
</feature>
<reference evidence="3 4" key="1">
    <citation type="submission" date="2015-02" db="EMBL/GenBank/DDBJ databases">
        <title>Draft Genome Sequences of Two Closely-Related Aflatoxigenic Aspergillus Species Obtained from the Cote d'Ivoire.</title>
        <authorList>
            <person name="Moore G.G."/>
            <person name="Beltz S.B."/>
            <person name="Mack B.M."/>
        </authorList>
    </citation>
    <scope>NUCLEOTIDE SEQUENCE [LARGE SCALE GENOMIC DNA]</scope>
    <source>
        <strain evidence="3 4">SRRC1432</strain>
    </source>
</reference>
<keyword evidence="1" id="KW-0175">Coiled coil</keyword>
<dbReference type="PANTHER" id="PTHR22761">
    <property type="entry name" value="CHARGED MULTIVESICULAR BODY PROTEIN"/>
    <property type="match status" value="1"/>
</dbReference>
<accession>A0A0F8UTI4</accession>
<keyword evidence="4" id="KW-1185">Reference proteome</keyword>